<evidence type="ECO:0000313" key="12">
    <source>
        <dbReference type="Proteomes" id="UP001239397"/>
    </source>
</evidence>
<feature type="domain" description="CBM2" evidence="10">
    <location>
        <begin position="30"/>
        <end position="139"/>
    </location>
</feature>
<dbReference type="SMART" id="SM00637">
    <property type="entry name" value="CBD_II"/>
    <property type="match status" value="1"/>
</dbReference>
<evidence type="ECO:0000256" key="3">
    <source>
        <dbReference type="ARBA" id="ARBA00023001"/>
    </source>
</evidence>
<dbReference type="Gene3D" id="2.60.40.290">
    <property type="match status" value="1"/>
</dbReference>
<name>A0A9Y2JKK9_9PSEU</name>
<accession>A0A9Y2JKK9</accession>
<dbReference type="AlphaFoldDB" id="A0A9Y2JKK9"/>
<organism evidence="11 12">
    <name type="scientific">Amycolatopsis mongoliensis</name>
    <dbReference type="NCBI Taxonomy" id="715475"/>
    <lineage>
        <taxon>Bacteria</taxon>
        <taxon>Bacillati</taxon>
        <taxon>Actinomycetota</taxon>
        <taxon>Actinomycetes</taxon>
        <taxon>Pseudonocardiales</taxon>
        <taxon>Pseudonocardiaceae</taxon>
        <taxon>Amycolatopsis</taxon>
    </lineage>
</organism>
<reference evidence="11 12" key="1">
    <citation type="submission" date="2023-06" db="EMBL/GenBank/DDBJ databases">
        <authorList>
            <person name="Oyuntsetseg B."/>
            <person name="Kim S.B."/>
        </authorList>
    </citation>
    <scope>NUCLEOTIDE SEQUENCE [LARGE SCALE GENOMIC DNA]</scope>
    <source>
        <strain evidence="11 12">4-36</strain>
    </source>
</reference>
<dbReference type="PROSITE" id="PS51173">
    <property type="entry name" value="CBM2"/>
    <property type="match status" value="1"/>
</dbReference>
<dbReference type="InterPro" id="IPR008965">
    <property type="entry name" value="CBM2/CBM3_carb-bd_dom_sf"/>
</dbReference>
<evidence type="ECO:0000313" key="11">
    <source>
        <dbReference type="EMBL" id="WIY00208.1"/>
    </source>
</evidence>
<proteinExistence type="inferred from homology"/>
<dbReference type="SUPFAM" id="SSF51445">
    <property type="entry name" value="(Trans)glycosidases"/>
    <property type="match status" value="1"/>
</dbReference>
<dbReference type="Gene3D" id="3.20.20.80">
    <property type="entry name" value="Glycosidases"/>
    <property type="match status" value="1"/>
</dbReference>
<evidence type="ECO:0000256" key="2">
    <source>
        <dbReference type="ARBA" id="ARBA00022801"/>
    </source>
</evidence>
<dbReference type="RefSeq" id="WP_285996679.1">
    <property type="nucleotide sequence ID" value="NZ_CP127295.1"/>
</dbReference>
<evidence type="ECO:0000256" key="9">
    <source>
        <dbReference type="SAM" id="SignalP"/>
    </source>
</evidence>
<dbReference type="Proteomes" id="UP001239397">
    <property type="component" value="Chromosome"/>
</dbReference>
<keyword evidence="12" id="KW-1185">Reference proteome</keyword>
<keyword evidence="2 7" id="KW-0378">Hydrolase</keyword>
<protein>
    <recommendedName>
        <fullName evidence="7">Endoglucanase</fullName>
        <ecNumber evidence="7">3.2.1.4</ecNumber>
    </recommendedName>
</protein>
<dbReference type="EC" id="3.2.1.4" evidence="7"/>
<dbReference type="GO" id="GO:0030245">
    <property type="term" value="P:cellulose catabolic process"/>
    <property type="evidence" value="ECO:0007669"/>
    <property type="project" value="UniProtKB-KW"/>
</dbReference>
<keyword evidence="9" id="KW-0732">Signal</keyword>
<feature type="compositionally biased region" description="Low complexity" evidence="8">
    <location>
        <begin position="137"/>
        <end position="158"/>
    </location>
</feature>
<sequence length="500" mass="51732">MRSGPALLGAVSALAVVGATTAFTLGTPSPASAAAACEVGYTVNDWGSGFTANLTLKNLGTAPLSGWRISYTYTGNQQLQQGWNGTWAQSGPTITVTPATWNGTIAPNASVTAGANFGYRGTNAAPTSFSVNGEPCGGTQPPTTTPTTPATTTPTTTTPTPPGGAPQLHVSGNRLADTAGTPVTLRGVNRSGGEFACVQGTGLFDGPMDAASVAAIKSWHANVVRVPFNEDCWLGLSNVDLRYAGATYRAALKSYVDLLHQNGVVAILDLHWTHGGYTGNSSACSDVNATCQKPMTGTEHSVDLWTSVANTFKGDNATILDLFNEPYLDRAVSGSAQAWTCWRDGGSACSGIGYPVAGMQTLVNAVRATGATNVLMLGGLAYSNDLTGWLQYKPSDPAGNLVASWHSYNFNTCSSSSCWDSQLAPVAAAVPLVAGEIGENDCASGYVTGLMDWLDRHQASYLGWTWNTWNCSTGPALISAYDGTPTAFGAGIRAHFLAAG</sequence>
<keyword evidence="5 7" id="KW-0326">Glycosidase</keyword>
<dbReference type="InterPro" id="IPR001547">
    <property type="entry name" value="Glyco_hydro_5"/>
</dbReference>
<evidence type="ECO:0000259" key="10">
    <source>
        <dbReference type="PROSITE" id="PS51173"/>
    </source>
</evidence>
<dbReference type="EMBL" id="CP127295">
    <property type="protein sequence ID" value="WIY00208.1"/>
    <property type="molecule type" value="Genomic_DNA"/>
</dbReference>
<evidence type="ECO:0000256" key="6">
    <source>
        <dbReference type="ARBA" id="ARBA00023326"/>
    </source>
</evidence>
<dbReference type="SUPFAM" id="SSF49384">
    <property type="entry name" value="Carbohydrate-binding domain"/>
    <property type="match status" value="1"/>
</dbReference>
<gene>
    <name evidence="11" type="ORF">QRX60_40120</name>
</gene>
<evidence type="ECO:0000256" key="1">
    <source>
        <dbReference type="ARBA" id="ARBA00000966"/>
    </source>
</evidence>
<comment type="catalytic activity">
    <reaction evidence="1 7">
        <text>Endohydrolysis of (1-&gt;4)-beta-D-glucosidic linkages in cellulose, lichenin and cereal beta-D-glucans.</text>
        <dbReference type="EC" id="3.2.1.4"/>
    </reaction>
</comment>
<feature type="chain" id="PRO_5040850747" description="Endoglucanase" evidence="9">
    <location>
        <begin position="34"/>
        <end position="500"/>
    </location>
</feature>
<dbReference type="InterPro" id="IPR012291">
    <property type="entry name" value="CBM2_carb-bd_dom_sf"/>
</dbReference>
<feature type="region of interest" description="Disordered" evidence="8">
    <location>
        <begin position="128"/>
        <end position="167"/>
    </location>
</feature>
<keyword evidence="6 7" id="KW-0624">Polysaccharide degradation</keyword>
<dbReference type="InterPro" id="IPR017853">
    <property type="entry name" value="GH"/>
</dbReference>
<dbReference type="InterPro" id="IPR001919">
    <property type="entry name" value="CBD2"/>
</dbReference>
<dbReference type="GO" id="GO:0008810">
    <property type="term" value="F:cellulase activity"/>
    <property type="evidence" value="ECO:0007669"/>
    <property type="project" value="UniProtKB-EC"/>
</dbReference>
<dbReference type="Pfam" id="PF00553">
    <property type="entry name" value="CBM_2"/>
    <property type="match status" value="1"/>
</dbReference>
<dbReference type="KEGG" id="amog:QRX60_40120"/>
<evidence type="ECO:0000256" key="8">
    <source>
        <dbReference type="SAM" id="MobiDB-lite"/>
    </source>
</evidence>
<keyword evidence="4 7" id="KW-0119">Carbohydrate metabolism</keyword>
<evidence type="ECO:0000256" key="4">
    <source>
        <dbReference type="ARBA" id="ARBA00023277"/>
    </source>
</evidence>
<dbReference type="Pfam" id="PF00150">
    <property type="entry name" value="Cellulase"/>
    <property type="match status" value="1"/>
</dbReference>
<evidence type="ECO:0000256" key="5">
    <source>
        <dbReference type="ARBA" id="ARBA00023295"/>
    </source>
</evidence>
<evidence type="ECO:0000256" key="7">
    <source>
        <dbReference type="RuleBase" id="RU361153"/>
    </source>
</evidence>
<keyword evidence="3 7" id="KW-0136">Cellulose degradation</keyword>
<comment type="similarity">
    <text evidence="7">Belongs to the glycosyl hydrolase 5 (cellulase A) family.</text>
</comment>
<dbReference type="PANTHER" id="PTHR34142">
    <property type="entry name" value="ENDO-BETA-1,4-GLUCANASE A"/>
    <property type="match status" value="1"/>
</dbReference>
<dbReference type="GO" id="GO:0030247">
    <property type="term" value="F:polysaccharide binding"/>
    <property type="evidence" value="ECO:0007669"/>
    <property type="project" value="UniProtKB-UniRule"/>
</dbReference>
<feature type="signal peptide" evidence="9">
    <location>
        <begin position="1"/>
        <end position="33"/>
    </location>
</feature>
<dbReference type="PANTHER" id="PTHR34142:SF1">
    <property type="entry name" value="GLYCOSIDE HYDROLASE FAMILY 5 DOMAIN-CONTAINING PROTEIN"/>
    <property type="match status" value="1"/>
</dbReference>